<comment type="subcellular location">
    <subcellularLocation>
        <location evidence="1">Cell membrane</location>
        <topology evidence="1">Multi-pass membrane protein</topology>
    </subcellularLocation>
</comment>
<evidence type="ECO:0000256" key="3">
    <source>
        <dbReference type="ARBA" id="ARBA00022679"/>
    </source>
</evidence>
<feature type="transmembrane region" description="Helical" evidence="8">
    <location>
        <begin position="143"/>
        <end position="162"/>
    </location>
</feature>
<feature type="binding site" evidence="7">
    <location>
        <position position="160"/>
    </location>
    <ligand>
        <name>Mg(2+)</name>
        <dbReference type="ChEBI" id="CHEBI:18420"/>
    </ligand>
</feature>
<organism evidence="9 10">
    <name type="scientific">Posidoniimonas polymericola</name>
    <dbReference type="NCBI Taxonomy" id="2528002"/>
    <lineage>
        <taxon>Bacteria</taxon>
        <taxon>Pseudomonadati</taxon>
        <taxon>Planctomycetota</taxon>
        <taxon>Planctomycetia</taxon>
        <taxon>Pirellulales</taxon>
        <taxon>Lacipirellulaceae</taxon>
        <taxon>Posidoniimonas</taxon>
    </lineage>
</organism>
<keyword evidence="7" id="KW-0479">Metal-binding</keyword>
<name>A0A5C5YUG0_9BACT</name>
<feature type="binding site" evidence="7">
    <location>
        <position position="220"/>
    </location>
    <ligand>
        <name>Mg(2+)</name>
        <dbReference type="ChEBI" id="CHEBI:18420"/>
    </ligand>
</feature>
<evidence type="ECO:0000256" key="1">
    <source>
        <dbReference type="ARBA" id="ARBA00004651"/>
    </source>
</evidence>
<dbReference type="InterPro" id="IPR000715">
    <property type="entry name" value="Glycosyl_transferase_4"/>
</dbReference>
<proteinExistence type="predicted"/>
<reference evidence="9 10" key="1">
    <citation type="submission" date="2019-02" db="EMBL/GenBank/DDBJ databases">
        <title>Deep-cultivation of Planctomycetes and their phenomic and genomic characterization uncovers novel biology.</title>
        <authorList>
            <person name="Wiegand S."/>
            <person name="Jogler M."/>
            <person name="Boedeker C."/>
            <person name="Pinto D."/>
            <person name="Vollmers J."/>
            <person name="Rivas-Marin E."/>
            <person name="Kohn T."/>
            <person name="Peeters S.H."/>
            <person name="Heuer A."/>
            <person name="Rast P."/>
            <person name="Oberbeckmann S."/>
            <person name="Bunk B."/>
            <person name="Jeske O."/>
            <person name="Meyerdierks A."/>
            <person name="Storesund J.E."/>
            <person name="Kallscheuer N."/>
            <person name="Luecker S."/>
            <person name="Lage O.M."/>
            <person name="Pohl T."/>
            <person name="Merkel B.J."/>
            <person name="Hornburger P."/>
            <person name="Mueller R.-W."/>
            <person name="Bruemmer F."/>
            <person name="Labrenz M."/>
            <person name="Spormann A.M."/>
            <person name="Op Den Camp H."/>
            <person name="Overmann J."/>
            <person name="Amann R."/>
            <person name="Jetten M.S.M."/>
            <person name="Mascher T."/>
            <person name="Medema M.H."/>
            <person name="Devos D.P."/>
            <person name="Kaster A.-K."/>
            <person name="Ovreas L."/>
            <person name="Rohde M."/>
            <person name="Galperin M.Y."/>
            <person name="Jogler C."/>
        </authorList>
    </citation>
    <scope>NUCLEOTIDE SEQUENCE [LARGE SCALE GENOMIC DNA]</scope>
    <source>
        <strain evidence="9 10">Pla123a</strain>
    </source>
</reference>
<sequence>MTPLTTTLLFGASVLLAMVLTKIIATAFGRLSLIDRPDGDRKLQTESVPLGGGLAVACTVVTTISLAALLGGLASDPSWGGFFSGLLPAAAVLLVVGVVDDFVGLTGIYKLIGQFLAATLLAVGGAHFEMISLAGMQIHLGDLAIPFAIFFCLGAINAFNLIDGSDAFASSIGAVVCLTMGLISLGQGHVAGAALSFAVAGGLIGFLRYNFPPAKIYLGDTGSMLIGLVVSYVSISCSVKEQAAVAIAVPVALCAIPIFDAAAALLRRVLTGQSVFAADRGHFHHSLLLRGLSAGQAAAVAALLTTVTCTGALLSYYTNNEAFAILSVLAVFVALASLRVFGHTEVSLVLHQLAKRVRSLRKAPATPTADDKTHHSIQLQGSRAWRDLWQGMCEQAPNHDVRCLRLTINIPRLHEHFYAAWEDSQAVRTDNEWAIVVPLTYRGAAVGKLSLKGSPTAGGLDSMRDVLDFLEPVEQQLASLIETDPVAPQPVSANPELVTAT</sequence>
<feature type="transmembrane region" description="Helical" evidence="8">
    <location>
        <begin position="167"/>
        <end position="185"/>
    </location>
</feature>
<dbReference type="GO" id="GO:0036380">
    <property type="term" value="F:UDP-N-acetylglucosamine-undecaprenyl-phosphate N-acetylglucosaminephosphotransferase activity"/>
    <property type="evidence" value="ECO:0007669"/>
    <property type="project" value="UniProtKB-EC"/>
</dbReference>
<feature type="transmembrane region" description="Helical" evidence="8">
    <location>
        <begin position="79"/>
        <end position="99"/>
    </location>
</feature>
<evidence type="ECO:0000256" key="8">
    <source>
        <dbReference type="SAM" id="Phobius"/>
    </source>
</evidence>
<feature type="transmembrane region" description="Helical" evidence="8">
    <location>
        <begin position="6"/>
        <end position="29"/>
    </location>
</feature>
<evidence type="ECO:0000313" key="10">
    <source>
        <dbReference type="Proteomes" id="UP000318478"/>
    </source>
</evidence>
<dbReference type="RefSeq" id="WP_146584856.1">
    <property type="nucleotide sequence ID" value="NZ_SJPO01000002.1"/>
</dbReference>
<evidence type="ECO:0000256" key="5">
    <source>
        <dbReference type="ARBA" id="ARBA00022989"/>
    </source>
</evidence>
<dbReference type="AlphaFoldDB" id="A0A5C5YUG0"/>
<dbReference type="CDD" id="cd06853">
    <property type="entry name" value="GT_WecA_like"/>
    <property type="match status" value="1"/>
</dbReference>
<dbReference type="GO" id="GO:0046872">
    <property type="term" value="F:metal ion binding"/>
    <property type="evidence" value="ECO:0007669"/>
    <property type="project" value="UniProtKB-KW"/>
</dbReference>
<keyword evidence="4 8" id="KW-0812">Transmembrane</keyword>
<evidence type="ECO:0000313" key="9">
    <source>
        <dbReference type="EMBL" id="TWT78416.1"/>
    </source>
</evidence>
<dbReference type="Pfam" id="PF00953">
    <property type="entry name" value="Glycos_transf_4"/>
    <property type="match status" value="1"/>
</dbReference>
<feature type="transmembrane region" description="Helical" evidence="8">
    <location>
        <begin position="216"/>
        <end position="235"/>
    </location>
</feature>
<comment type="cofactor">
    <cofactor evidence="7">
        <name>Mg(2+)</name>
        <dbReference type="ChEBI" id="CHEBI:18420"/>
    </cofactor>
</comment>
<gene>
    <name evidence="9" type="ORF">Pla123a_12070</name>
</gene>
<keyword evidence="2" id="KW-1003">Cell membrane</keyword>
<feature type="transmembrane region" description="Helical" evidence="8">
    <location>
        <begin position="111"/>
        <end position="131"/>
    </location>
</feature>
<keyword evidence="5 8" id="KW-1133">Transmembrane helix</keyword>
<dbReference type="PANTHER" id="PTHR22926">
    <property type="entry name" value="PHOSPHO-N-ACETYLMURAMOYL-PENTAPEPTIDE-TRANSFERASE"/>
    <property type="match status" value="1"/>
</dbReference>
<dbReference type="PANTHER" id="PTHR22926:SF3">
    <property type="entry name" value="UNDECAPRENYL-PHOSPHATE ALPHA-N-ACETYLGLUCOSAMINYL 1-PHOSPHATE TRANSFERASE"/>
    <property type="match status" value="1"/>
</dbReference>
<accession>A0A5C5YUG0</accession>
<feature type="transmembrane region" description="Helical" evidence="8">
    <location>
        <begin position="50"/>
        <end position="73"/>
    </location>
</feature>
<evidence type="ECO:0000256" key="7">
    <source>
        <dbReference type="PIRSR" id="PIRSR600715-1"/>
    </source>
</evidence>
<evidence type="ECO:0000256" key="4">
    <source>
        <dbReference type="ARBA" id="ARBA00022692"/>
    </source>
</evidence>
<feature type="transmembrane region" description="Helical" evidence="8">
    <location>
        <begin position="322"/>
        <end position="341"/>
    </location>
</feature>
<comment type="caution">
    <text evidence="9">The sequence shown here is derived from an EMBL/GenBank/DDBJ whole genome shotgun (WGS) entry which is preliminary data.</text>
</comment>
<keyword evidence="10" id="KW-1185">Reference proteome</keyword>
<feature type="transmembrane region" description="Helical" evidence="8">
    <location>
        <begin position="247"/>
        <end position="266"/>
    </location>
</feature>
<keyword evidence="3 9" id="KW-0808">Transferase</keyword>
<keyword evidence="6 8" id="KW-0472">Membrane</keyword>
<feature type="transmembrane region" description="Helical" evidence="8">
    <location>
        <begin position="191"/>
        <end position="209"/>
    </location>
</feature>
<dbReference type="Proteomes" id="UP000318478">
    <property type="component" value="Unassembled WGS sequence"/>
</dbReference>
<dbReference type="GO" id="GO:0005886">
    <property type="term" value="C:plasma membrane"/>
    <property type="evidence" value="ECO:0007669"/>
    <property type="project" value="UniProtKB-SubCell"/>
</dbReference>
<dbReference type="GO" id="GO:0044038">
    <property type="term" value="P:cell wall macromolecule biosynthetic process"/>
    <property type="evidence" value="ECO:0007669"/>
    <property type="project" value="TreeGrafter"/>
</dbReference>
<evidence type="ECO:0000256" key="6">
    <source>
        <dbReference type="ARBA" id="ARBA00023136"/>
    </source>
</evidence>
<protein>
    <submittedName>
        <fullName evidence="9">WecA-like glycosyltransferase</fullName>
        <ecNumber evidence="9">2.7.8.33</ecNumber>
    </submittedName>
</protein>
<dbReference type="EC" id="2.7.8.33" evidence="9"/>
<feature type="transmembrane region" description="Helical" evidence="8">
    <location>
        <begin position="287"/>
        <end position="316"/>
    </location>
</feature>
<dbReference type="GO" id="GO:0071555">
    <property type="term" value="P:cell wall organization"/>
    <property type="evidence" value="ECO:0007669"/>
    <property type="project" value="TreeGrafter"/>
</dbReference>
<keyword evidence="7" id="KW-0460">Magnesium</keyword>
<dbReference type="OrthoDB" id="9783652at2"/>
<evidence type="ECO:0000256" key="2">
    <source>
        <dbReference type="ARBA" id="ARBA00022475"/>
    </source>
</evidence>
<dbReference type="EMBL" id="SJPO01000002">
    <property type="protein sequence ID" value="TWT78416.1"/>
    <property type="molecule type" value="Genomic_DNA"/>
</dbReference>
<dbReference type="GO" id="GO:0009103">
    <property type="term" value="P:lipopolysaccharide biosynthetic process"/>
    <property type="evidence" value="ECO:0007669"/>
    <property type="project" value="TreeGrafter"/>
</dbReference>